<dbReference type="InterPro" id="IPR015943">
    <property type="entry name" value="WD40/YVTN_repeat-like_dom_sf"/>
</dbReference>
<name>A0A1I6KIP7_9FIRM</name>
<dbReference type="RefSeq" id="WP_031474575.1">
    <property type="nucleotide sequence ID" value="NZ_FOIL01000063.1"/>
</dbReference>
<evidence type="ECO:0000313" key="5">
    <source>
        <dbReference type="Proteomes" id="UP000214760"/>
    </source>
</evidence>
<gene>
    <name evidence="3" type="ORF">SAMN02910262_02584</name>
    <name evidence="2" type="ORF">SAMN04487771_10637</name>
</gene>
<comment type="similarity">
    <text evidence="1">Belongs to the cycloisomerase 2 family.</text>
</comment>
<dbReference type="EMBL" id="FOIL01000063">
    <property type="protein sequence ID" value="SET89714.1"/>
    <property type="molecule type" value="Genomic_DNA"/>
</dbReference>
<protein>
    <submittedName>
        <fullName evidence="3">6-phosphogluconolactonase</fullName>
    </submittedName>
</protein>
<evidence type="ECO:0000256" key="1">
    <source>
        <dbReference type="ARBA" id="ARBA00005564"/>
    </source>
</evidence>
<dbReference type="AlphaFoldDB" id="A0A1I6KIP7"/>
<proteinExistence type="inferred from homology"/>
<dbReference type="Pfam" id="PF10282">
    <property type="entry name" value="Lactonase"/>
    <property type="match status" value="1"/>
</dbReference>
<dbReference type="PANTHER" id="PTHR30344">
    <property type="entry name" value="6-PHOSPHOGLUCONOLACTONASE-RELATED"/>
    <property type="match status" value="1"/>
</dbReference>
<dbReference type="PANTHER" id="PTHR30344:SF1">
    <property type="entry name" value="6-PHOSPHOGLUCONOLACTONASE"/>
    <property type="match status" value="1"/>
</dbReference>
<reference evidence="4 5" key="1">
    <citation type="submission" date="2016-10" db="EMBL/GenBank/DDBJ databases">
        <authorList>
            <person name="de Groot N.N."/>
        </authorList>
    </citation>
    <scope>NUCLEOTIDE SEQUENCE [LARGE SCALE GENOMIC DNA]</scope>
    <source>
        <strain evidence="3 5">F</strain>
        <strain evidence="2 4">KH1P1</strain>
    </source>
</reference>
<accession>A0A1I6KIP7</accession>
<evidence type="ECO:0000313" key="4">
    <source>
        <dbReference type="Proteomes" id="UP000199820"/>
    </source>
</evidence>
<dbReference type="InterPro" id="IPR050282">
    <property type="entry name" value="Cycloisomerase_2"/>
</dbReference>
<dbReference type="InterPro" id="IPR019405">
    <property type="entry name" value="Lactonase_7-beta_prop"/>
</dbReference>
<evidence type="ECO:0000313" key="2">
    <source>
        <dbReference type="EMBL" id="SET89714.1"/>
    </source>
</evidence>
<evidence type="ECO:0000313" key="3">
    <source>
        <dbReference type="EMBL" id="SFR91066.1"/>
    </source>
</evidence>
<dbReference type="eggNOG" id="COG2706">
    <property type="taxonomic scope" value="Bacteria"/>
</dbReference>
<dbReference type="Gene3D" id="2.130.10.10">
    <property type="entry name" value="YVTN repeat-like/Quinoprotein amine dehydrogenase"/>
    <property type="match status" value="1"/>
</dbReference>
<sequence length="353" mass="39455">MQDRYMAYVGSYSYNGKAKGITLYDVDVEKGTLTYRSEVEVENSSYLCVSNSGKYLYSIADEGVVAFRILENGNLHRLNARKIKGMRGCHVTTDRNDEYIFVSGYHDGKETVLRLNEDGSIGGITDGIYHKGLGTVSERTFHPHISCAARTPEGRFVLVGDLGLDQVKIYHFDENQGTLNLVDAIRCELCSGPRQFMFTKDGRFLYLMYEDKNAIDVFRYTPGERVPDFERIQTITTIDPKHPGELTAAARIRLSPDEKESHLFCSNAGDNSVSVYRRDGDTGLLTQLCCLPTAGDYPKDVAVFPDGNHIAVINHASASITIFKVDYEKGLLVMNSREIPINEPNCCVITKLI</sequence>
<keyword evidence="4" id="KW-1185">Reference proteome</keyword>
<dbReference type="GO" id="GO:0017057">
    <property type="term" value="F:6-phosphogluconolactonase activity"/>
    <property type="evidence" value="ECO:0007669"/>
    <property type="project" value="TreeGrafter"/>
</dbReference>
<dbReference type="GO" id="GO:0005829">
    <property type="term" value="C:cytosol"/>
    <property type="evidence" value="ECO:0007669"/>
    <property type="project" value="TreeGrafter"/>
</dbReference>
<dbReference type="Proteomes" id="UP000214760">
    <property type="component" value="Unassembled WGS sequence"/>
</dbReference>
<dbReference type="InterPro" id="IPR011048">
    <property type="entry name" value="Haem_d1_sf"/>
</dbReference>
<organism evidence="3 5">
    <name type="scientific">[Clostridium] aminophilum</name>
    <dbReference type="NCBI Taxonomy" id="1526"/>
    <lineage>
        <taxon>Bacteria</taxon>
        <taxon>Bacillati</taxon>
        <taxon>Bacillota</taxon>
        <taxon>Clostridia</taxon>
        <taxon>Lachnospirales</taxon>
        <taxon>Lachnospiraceae</taxon>
    </lineage>
</organism>
<dbReference type="EMBL" id="FOZC01000021">
    <property type="protein sequence ID" value="SFR91066.1"/>
    <property type="molecule type" value="Genomic_DNA"/>
</dbReference>
<dbReference type="Proteomes" id="UP000199820">
    <property type="component" value="Unassembled WGS sequence"/>
</dbReference>
<dbReference type="STRING" id="1526.SAMN02910262_02584"/>
<dbReference type="OrthoDB" id="9790815at2"/>
<dbReference type="SUPFAM" id="SSF51004">
    <property type="entry name" value="C-terminal (heme d1) domain of cytochrome cd1-nitrite reductase"/>
    <property type="match status" value="1"/>
</dbReference>